<dbReference type="PROSITE" id="PS50876">
    <property type="entry name" value="ZF_INTEGRASE"/>
    <property type="match status" value="1"/>
</dbReference>
<feature type="domain" description="RNase H type-1" evidence="13">
    <location>
        <begin position="312"/>
        <end position="443"/>
    </location>
</feature>
<feature type="domain" description="Integrase-type" evidence="11">
    <location>
        <begin position="448"/>
        <end position="489"/>
    </location>
</feature>
<keyword evidence="5" id="KW-0479">Metal-binding</keyword>
<evidence type="ECO:0000259" key="13">
    <source>
        <dbReference type="PROSITE" id="PS50879"/>
    </source>
</evidence>
<accession>A0A7L1AYH0</accession>
<dbReference type="SUPFAM" id="SSF53098">
    <property type="entry name" value="Ribonuclease H-like"/>
    <property type="match status" value="2"/>
</dbReference>
<dbReference type="InterPro" id="IPR000477">
    <property type="entry name" value="RT_dom"/>
</dbReference>
<dbReference type="GO" id="GO:0015074">
    <property type="term" value="P:DNA integration"/>
    <property type="evidence" value="ECO:0007669"/>
    <property type="project" value="InterPro"/>
</dbReference>
<dbReference type="InterPro" id="IPR001584">
    <property type="entry name" value="Integrase_cat-core"/>
</dbReference>
<evidence type="ECO:0000256" key="1">
    <source>
        <dbReference type="ARBA" id="ARBA00010879"/>
    </source>
</evidence>
<keyword evidence="8" id="KW-0695">RNA-directed DNA polymerase</keyword>
<protein>
    <submittedName>
        <fullName evidence="15">POK8 protein</fullName>
    </submittedName>
</protein>
<dbReference type="InterPro" id="IPR043128">
    <property type="entry name" value="Rev_trsase/Diguanyl_cyclase"/>
</dbReference>
<dbReference type="SUPFAM" id="SSF56672">
    <property type="entry name" value="DNA/RNA polymerases"/>
    <property type="match status" value="1"/>
</dbReference>
<dbReference type="InterPro" id="IPR043502">
    <property type="entry name" value="DNA/RNA_pol_sf"/>
</dbReference>
<gene>
    <name evidence="15" type="primary">Ervk8_0</name>
    <name evidence="15" type="ORF">GYMTIB_R03636</name>
</gene>
<evidence type="ECO:0000256" key="2">
    <source>
        <dbReference type="ARBA" id="ARBA00022679"/>
    </source>
</evidence>
<keyword evidence="3" id="KW-0548">Nucleotidyltransferase</keyword>
<keyword evidence="10" id="KW-0862">Zinc</keyword>
<dbReference type="Pfam" id="PF06817">
    <property type="entry name" value="RVT_thumb"/>
    <property type="match status" value="1"/>
</dbReference>
<evidence type="ECO:0000256" key="7">
    <source>
        <dbReference type="ARBA" id="ARBA00022801"/>
    </source>
</evidence>
<dbReference type="Proteomes" id="UP000579941">
    <property type="component" value="Unassembled WGS sequence"/>
</dbReference>
<feature type="non-terminal residue" evidence="15">
    <location>
        <position position="620"/>
    </location>
</feature>
<keyword evidence="7" id="KW-0378">Hydrolase</keyword>
<feature type="domain" description="Reverse transcriptase" evidence="12">
    <location>
        <begin position="1"/>
        <end position="94"/>
    </location>
</feature>
<proteinExistence type="inferred from homology"/>
<evidence type="ECO:0000256" key="6">
    <source>
        <dbReference type="ARBA" id="ARBA00022759"/>
    </source>
</evidence>
<dbReference type="GO" id="GO:0008270">
    <property type="term" value="F:zinc ion binding"/>
    <property type="evidence" value="ECO:0007669"/>
    <property type="project" value="UniProtKB-KW"/>
</dbReference>
<dbReference type="AlphaFoldDB" id="A0A7L1AYH0"/>
<name>A0A7L1AYH0_GYMTI</name>
<evidence type="ECO:0000313" key="15">
    <source>
        <dbReference type="EMBL" id="NXM46204.1"/>
    </source>
</evidence>
<dbReference type="Gene3D" id="3.30.420.10">
    <property type="entry name" value="Ribonuclease H-like superfamily/Ribonuclease H"/>
    <property type="match status" value="2"/>
</dbReference>
<reference evidence="15 16" key="1">
    <citation type="submission" date="2019-09" db="EMBL/GenBank/DDBJ databases">
        <title>Bird 10,000 Genomes (B10K) Project - Family phase.</title>
        <authorList>
            <person name="Zhang G."/>
        </authorList>
    </citation>
    <scope>NUCLEOTIDE SEQUENCE [LARGE SCALE GENOMIC DNA]</scope>
    <source>
        <strain evidence="15">B10K-DU-002-05</strain>
        <tissue evidence="15">Muscle</tissue>
    </source>
</reference>
<organism evidence="15 16">
    <name type="scientific">Gymnorhina tibicen</name>
    <name type="common">Australian magpie</name>
    <name type="synonym">Cracticus tibicen</name>
    <dbReference type="NCBI Taxonomy" id="9132"/>
    <lineage>
        <taxon>Eukaryota</taxon>
        <taxon>Metazoa</taxon>
        <taxon>Chordata</taxon>
        <taxon>Craniata</taxon>
        <taxon>Vertebrata</taxon>
        <taxon>Euteleostomi</taxon>
        <taxon>Archelosauria</taxon>
        <taxon>Archosauria</taxon>
        <taxon>Dinosauria</taxon>
        <taxon>Saurischia</taxon>
        <taxon>Theropoda</taxon>
        <taxon>Coelurosauria</taxon>
        <taxon>Aves</taxon>
        <taxon>Neognathae</taxon>
        <taxon>Neoaves</taxon>
        <taxon>Telluraves</taxon>
        <taxon>Australaves</taxon>
        <taxon>Passeriformes</taxon>
        <taxon>Artamidae</taxon>
        <taxon>Gymnorhina</taxon>
    </lineage>
</organism>
<evidence type="ECO:0000259" key="14">
    <source>
        <dbReference type="PROSITE" id="PS50994"/>
    </source>
</evidence>
<dbReference type="PANTHER" id="PTHR41694">
    <property type="entry name" value="ENDOGENOUS RETROVIRUS GROUP K MEMBER POL PROTEIN"/>
    <property type="match status" value="1"/>
</dbReference>
<dbReference type="Pfam" id="PF00078">
    <property type="entry name" value="RVT_1"/>
    <property type="match status" value="1"/>
</dbReference>
<dbReference type="SUPFAM" id="SSF46919">
    <property type="entry name" value="N-terminal Zn binding domain of HIV integrase"/>
    <property type="match status" value="1"/>
</dbReference>
<dbReference type="GO" id="GO:0035613">
    <property type="term" value="F:RNA stem-loop binding"/>
    <property type="evidence" value="ECO:0007669"/>
    <property type="project" value="TreeGrafter"/>
</dbReference>
<dbReference type="InterPro" id="IPR002156">
    <property type="entry name" value="RNaseH_domain"/>
</dbReference>
<feature type="non-terminal residue" evidence="15">
    <location>
        <position position="1"/>
    </location>
</feature>
<dbReference type="Pfam" id="PF02022">
    <property type="entry name" value="Integrase_Zn"/>
    <property type="match status" value="1"/>
</dbReference>
<keyword evidence="6" id="KW-0255">Endonuclease</keyword>
<keyword evidence="10" id="KW-0863">Zinc-finger</keyword>
<evidence type="ECO:0000256" key="10">
    <source>
        <dbReference type="PROSITE-ProRule" id="PRU00450"/>
    </source>
</evidence>
<feature type="domain" description="Integrase catalytic" evidence="14">
    <location>
        <begin position="498"/>
        <end position="620"/>
    </location>
</feature>
<dbReference type="PROSITE" id="PS50879">
    <property type="entry name" value="RNASE_H_1"/>
    <property type="match status" value="1"/>
</dbReference>
<dbReference type="PROSITE" id="PS50878">
    <property type="entry name" value="RT_POL"/>
    <property type="match status" value="1"/>
</dbReference>
<evidence type="ECO:0000256" key="5">
    <source>
        <dbReference type="ARBA" id="ARBA00022723"/>
    </source>
</evidence>
<evidence type="ECO:0000256" key="8">
    <source>
        <dbReference type="ARBA" id="ARBA00022918"/>
    </source>
</evidence>
<dbReference type="Pfam" id="PF00075">
    <property type="entry name" value="RNase_H"/>
    <property type="match status" value="1"/>
</dbReference>
<dbReference type="EMBL" id="VXAZ01006538">
    <property type="protein sequence ID" value="NXM46204.1"/>
    <property type="molecule type" value="Genomic_DNA"/>
</dbReference>
<dbReference type="InterPro" id="IPR010661">
    <property type="entry name" value="RVT_thumb"/>
</dbReference>
<comment type="caution">
    <text evidence="15">The sequence shown here is derived from an EMBL/GenBank/DDBJ whole genome shotgun (WGS) entry which is preliminary data.</text>
</comment>
<dbReference type="PANTHER" id="PTHR41694:SF3">
    <property type="entry name" value="RNA-DIRECTED DNA POLYMERASE-RELATED"/>
    <property type="match status" value="1"/>
</dbReference>
<dbReference type="InterPro" id="IPR003308">
    <property type="entry name" value="Integrase_Zn-bd_dom_N"/>
</dbReference>
<comment type="similarity">
    <text evidence="1">Belongs to the beta type-B retroviral polymerase family. HERV class-II K(HML-2) pol subfamily.</text>
</comment>
<evidence type="ECO:0000256" key="4">
    <source>
        <dbReference type="ARBA" id="ARBA00022722"/>
    </source>
</evidence>
<dbReference type="Pfam" id="PF00665">
    <property type="entry name" value="rve"/>
    <property type="match status" value="1"/>
</dbReference>
<dbReference type="GO" id="GO:0003677">
    <property type="term" value="F:DNA binding"/>
    <property type="evidence" value="ECO:0007669"/>
    <property type="project" value="UniProtKB-KW"/>
</dbReference>
<keyword evidence="4" id="KW-0540">Nuclease</keyword>
<dbReference type="GO" id="GO:0004523">
    <property type="term" value="F:RNA-DNA hybrid ribonuclease activity"/>
    <property type="evidence" value="ECO:0007669"/>
    <property type="project" value="InterPro"/>
</dbReference>
<keyword evidence="9" id="KW-0238">DNA-binding</keyword>
<evidence type="ECO:0000256" key="9">
    <source>
        <dbReference type="ARBA" id="ARBA00023125"/>
    </source>
</evidence>
<evidence type="ECO:0000259" key="12">
    <source>
        <dbReference type="PROSITE" id="PS50878"/>
    </source>
</evidence>
<evidence type="ECO:0000259" key="11">
    <source>
        <dbReference type="PROSITE" id="PS50876"/>
    </source>
</evidence>
<dbReference type="Gene3D" id="3.30.70.270">
    <property type="match status" value="2"/>
</dbReference>
<dbReference type="InterPro" id="IPR012337">
    <property type="entry name" value="RNaseH-like_sf"/>
</dbReference>
<dbReference type="PROSITE" id="PS50994">
    <property type="entry name" value="INTEGRASE"/>
    <property type="match status" value="1"/>
</dbReference>
<keyword evidence="2" id="KW-0808">Transferase</keyword>
<sequence>PLRRFHWRVLPMGMKNSPTICQWYVAKVLSPIRKLAARAIILHYMDDVLVCAPNSEYLDWTLRQVIQALESEGFEIQSEKVQRVSPWRYLGMKISEQTVVPQAIKINDNPKTLRDLHQLCGSINWVRPLLGLTTEDLAPLFNLLRGSDGLDSPRTLTPEARRSIEKVQHALENRQAHRCLPHLPFQLIILGAVPHLHAMIFQWDEVQRDPLLIIEWVFLSYQPSKSITTPQELMAQLIMRARARLRTLAGCDFTCIYLPLTKDSLEHLLQNNVNLQYALDSYPGQISIHNPKHRLFNSVFKLIPRSIQSSEPLNAVTIFTDGSGASHKDPRTQQWEADVEVVKGSPQVAELAAVVRAFERFQEPFNLVTDSAYVAGVVSRAERALLKEVANPMIYGLLSKLVTLLSHRKQPFYVMHVRSHTDLPGYIAEGNRRADSLAMPVQLARLPDTFQQAKISHAMFHQNVPALVRMFHLTRDQARAIVATCPNCQHSQLPSLGSGVNPRGLGSCEVWQTDITHFAPFGRLKYIHVSIDTFSGAVFASAHSGEKTRDAINHLILAFATLGIPKELKTDNGPAYSSKDFKTFRQQWGVEHTTGIPHSPTGQSIVERAHQTLKKTLERQ</sequence>
<dbReference type="InterPro" id="IPR017856">
    <property type="entry name" value="Integrase-like_N"/>
</dbReference>
<dbReference type="InterPro" id="IPR036397">
    <property type="entry name" value="RNaseH_sf"/>
</dbReference>
<dbReference type="Gene3D" id="1.10.10.200">
    <property type="match status" value="1"/>
</dbReference>
<evidence type="ECO:0000313" key="16">
    <source>
        <dbReference type="Proteomes" id="UP000579941"/>
    </source>
</evidence>
<evidence type="ECO:0000256" key="3">
    <source>
        <dbReference type="ARBA" id="ARBA00022695"/>
    </source>
</evidence>
<dbReference type="GO" id="GO:0003964">
    <property type="term" value="F:RNA-directed DNA polymerase activity"/>
    <property type="evidence" value="ECO:0007669"/>
    <property type="project" value="UniProtKB-KW"/>
</dbReference>
<keyword evidence="16" id="KW-1185">Reference proteome</keyword>